<dbReference type="Proteomes" id="UP000518300">
    <property type="component" value="Unassembled WGS sequence"/>
</dbReference>
<dbReference type="AlphaFoldDB" id="A0A848LGZ2"/>
<reference evidence="1 2" key="1">
    <citation type="submission" date="2020-04" db="EMBL/GenBank/DDBJ databases">
        <title>Draft genome of Pyxidicoccus fallax type strain.</title>
        <authorList>
            <person name="Whitworth D.E."/>
        </authorList>
    </citation>
    <scope>NUCLEOTIDE SEQUENCE [LARGE SCALE GENOMIC DNA]</scope>
    <source>
        <strain evidence="1 2">DSM 14698</strain>
    </source>
</reference>
<evidence type="ECO:0000313" key="2">
    <source>
        <dbReference type="Proteomes" id="UP000518300"/>
    </source>
</evidence>
<keyword evidence="1" id="KW-0808">Transferase</keyword>
<dbReference type="PANTHER" id="PTHR34817:SF1">
    <property type="entry name" value="NUCLEOTIDYLTRANSFERASE"/>
    <property type="match status" value="1"/>
</dbReference>
<gene>
    <name evidence="1" type="ORF">HG543_18400</name>
</gene>
<name>A0A848LGZ2_9BACT</name>
<dbReference type="Pfam" id="PF10127">
    <property type="entry name" value="RlaP"/>
    <property type="match status" value="1"/>
</dbReference>
<organism evidence="1 2">
    <name type="scientific">Pyxidicoccus fallax</name>
    <dbReference type="NCBI Taxonomy" id="394095"/>
    <lineage>
        <taxon>Bacteria</taxon>
        <taxon>Pseudomonadati</taxon>
        <taxon>Myxococcota</taxon>
        <taxon>Myxococcia</taxon>
        <taxon>Myxococcales</taxon>
        <taxon>Cystobacterineae</taxon>
        <taxon>Myxococcaceae</taxon>
        <taxon>Pyxidicoccus</taxon>
    </lineage>
</organism>
<dbReference type="PANTHER" id="PTHR34817">
    <property type="entry name" value="NUCLEOTIDYLTRANSFERASE"/>
    <property type="match status" value="1"/>
</dbReference>
<accession>A0A848LGZ2</accession>
<dbReference type="GO" id="GO:0016740">
    <property type="term" value="F:transferase activity"/>
    <property type="evidence" value="ECO:0007669"/>
    <property type="project" value="UniProtKB-KW"/>
</dbReference>
<proteinExistence type="predicted"/>
<comment type="caution">
    <text evidence="1">The sequence shown here is derived from an EMBL/GenBank/DDBJ whole genome shotgun (WGS) entry which is preliminary data.</text>
</comment>
<sequence length="266" mass="29788">MKGTLKEHERVVADRVLDEESAKREHLVVALSGAHAYGFPSPDSDLDLKSIHVAPTAVLLGLQPKHITAERLQVVDGVEVDYSSNELQPVLQGILQGNGNYLERVLGAICVRASPELEGLKPLVRAVMSRRVHRHYRGFAHGQLREWEKSGFKSAKKLLYVLRTTLTGTHALRTGTVETDVTELLDLYGFSEAHALVEQKRRGEKSELPEELSQKWRAEVARSFEVLDAAVPESVLPEDPPEEAVLALEAWMLDLRRRHFDVRRGA</sequence>
<protein>
    <submittedName>
        <fullName evidence="1">Nucleotidyltransferase domain-containing protein</fullName>
    </submittedName>
</protein>
<dbReference type="InterPro" id="IPR018775">
    <property type="entry name" value="RlaP"/>
</dbReference>
<evidence type="ECO:0000313" key="1">
    <source>
        <dbReference type="EMBL" id="NMO16815.1"/>
    </source>
</evidence>
<dbReference type="RefSeq" id="WP_169346103.1">
    <property type="nucleotide sequence ID" value="NZ_JABBJJ010000079.1"/>
</dbReference>
<dbReference type="EMBL" id="JABBJJ010000079">
    <property type="protein sequence ID" value="NMO16815.1"/>
    <property type="molecule type" value="Genomic_DNA"/>
</dbReference>
<keyword evidence="2" id="KW-1185">Reference proteome</keyword>